<evidence type="ECO:0000259" key="2">
    <source>
        <dbReference type="PROSITE" id="PS50222"/>
    </source>
</evidence>
<dbReference type="InterPro" id="IPR011992">
    <property type="entry name" value="EF-hand-dom_pair"/>
</dbReference>
<organism evidence="3 4">
    <name type="scientific">Marinicauda algicola</name>
    <dbReference type="NCBI Taxonomy" id="2029849"/>
    <lineage>
        <taxon>Bacteria</taxon>
        <taxon>Pseudomonadati</taxon>
        <taxon>Pseudomonadota</taxon>
        <taxon>Alphaproteobacteria</taxon>
        <taxon>Maricaulales</taxon>
        <taxon>Maricaulaceae</taxon>
        <taxon>Marinicauda</taxon>
    </lineage>
</organism>
<feature type="chain" id="PRO_5020326117" description="EF-hand domain-containing protein" evidence="1">
    <location>
        <begin position="22"/>
        <end position="124"/>
    </location>
</feature>
<dbReference type="GO" id="GO:0005509">
    <property type="term" value="F:calcium ion binding"/>
    <property type="evidence" value="ECO:0007669"/>
    <property type="project" value="InterPro"/>
</dbReference>
<name>A0A4S2H3B4_9PROT</name>
<dbReference type="SMART" id="SM00054">
    <property type="entry name" value="EFh"/>
    <property type="match status" value="2"/>
</dbReference>
<comment type="caution">
    <text evidence="3">The sequence shown here is derived from an EMBL/GenBank/DDBJ whole genome shotgun (WGS) entry which is preliminary data.</text>
</comment>
<sequence>MKRLTVFATAAALGFGGVALADHHGQHEGMSNPREDMSEQHRGMSKDDMAFEMMFESRLEQAFSAIDADDNDTLSRQEWGEWQADEGFYAERFDDFDTDGDETVSWEEYRAAARAMYDVSNLTD</sequence>
<accession>A0A4S2H3B4</accession>
<gene>
    <name evidence="3" type="ORF">E5163_02920</name>
</gene>
<feature type="domain" description="EF-hand" evidence="2">
    <location>
        <begin position="84"/>
        <end position="119"/>
    </location>
</feature>
<reference evidence="3 4" key="1">
    <citation type="journal article" date="2017" name="Int. J. Syst. Evol. Microbiol.">
        <title>Marinicauda algicola sp. nov., isolated from a marine red alga Rhodosorus marinus.</title>
        <authorList>
            <person name="Jeong S.E."/>
            <person name="Jeon S.H."/>
            <person name="Chun B.H."/>
            <person name="Kim D.W."/>
            <person name="Jeon C.O."/>
        </authorList>
    </citation>
    <scope>NUCLEOTIDE SEQUENCE [LARGE SCALE GENOMIC DNA]</scope>
    <source>
        <strain evidence="3 4">JCM 31718</strain>
    </source>
</reference>
<dbReference type="Gene3D" id="1.10.238.10">
    <property type="entry name" value="EF-hand"/>
    <property type="match status" value="1"/>
</dbReference>
<evidence type="ECO:0000313" key="3">
    <source>
        <dbReference type="EMBL" id="TGY90097.1"/>
    </source>
</evidence>
<dbReference type="RefSeq" id="WP_135994596.1">
    <property type="nucleotide sequence ID" value="NZ_CP071057.1"/>
</dbReference>
<evidence type="ECO:0000256" key="1">
    <source>
        <dbReference type="SAM" id="SignalP"/>
    </source>
</evidence>
<dbReference type="Pfam" id="PF13499">
    <property type="entry name" value="EF-hand_7"/>
    <property type="match status" value="1"/>
</dbReference>
<dbReference type="SUPFAM" id="SSF47473">
    <property type="entry name" value="EF-hand"/>
    <property type="match status" value="1"/>
</dbReference>
<dbReference type="Proteomes" id="UP000308054">
    <property type="component" value="Unassembled WGS sequence"/>
</dbReference>
<proteinExistence type="predicted"/>
<dbReference type="OrthoDB" id="7632614at2"/>
<keyword evidence="1" id="KW-0732">Signal</keyword>
<evidence type="ECO:0000313" key="4">
    <source>
        <dbReference type="Proteomes" id="UP000308054"/>
    </source>
</evidence>
<dbReference type="AlphaFoldDB" id="A0A4S2H3B4"/>
<dbReference type="EMBL" id="SRXW01000001">
    <property type="protein sequence ID" value="TGY90097.1"/>
    <property type="molecule type" value="Genomic_DNA"/>
</dbReference>
<dbReference type="PROSITE" id="PS50222">
    <property type="entry name" value="EF_HAND_2"/>
    <property type="match status" value="1"/>
</dbReference>
<keyword evidence="4" id="KW-1185">Reference proteome</keyword>
<feature type="signal peptide" evidence="1">
    <location>
        <begin position="1"/>
        <end position="21"/>
    </location>
</feature>
<dbReference type="InterPro" id="IPR002048">
    <property type="entry name" value="EF_hand_dom"/>
</dbReference>
<protein>
    <recommendedName>
        <fullName evidence="2">EF-hand domain-containing protein</fullName>
    </recommendedName>
</protein>